<dbReference type="OrthoDB" id="7474368at2"/>
<dbReference type="AlphaFoldDB" id="A0A0S3EYQ6"/>
<evidence type="ECO:0000313" key="2">
    <source>
        <dbReference type="Proteomes" id="UP000056968"/>
    </source>
</evidence>
<accession>A0A0S3EYQ6</accession>
<reference evidence="1 2" key="1">
    <citation type="submission" date="2015-11" db="EMBL/GenBank/DDBJ databases">
        <title>A Two-component Flavoprotein Monooxygenase System MeaXY Responsible for para-Hydroxylation of 2-Methyl-6-ethylaniline and 2,6-Diethylaniline in Sphingobium baderi DE-13.</title>
        <authorList>
            <person name="Cheng M."/>
            <person name="Meng Q."/>
            <person name="Yang Y."/>
            <person name="Chu C."/>
            <person name="Yan X."/>
            <person name="He J."/>
            <person name="Li S."/>
        </authorList>
    </citation>
    <scope>NUCLEOTIDE SEQUENCE [LARGE SCALE GENOMIC DNA]</scope>
    <source>
        <strain evidence="1 2">DE-13</strain>
    </source>
</reference>
<dbReference type="RefSeq" id="WP_062064336.1">
    <property type="nucleotide sequence ID" value="NZ_CP013264.1"/>
</dbReference>
<sequence length="120" mass="13365">MEVAAETNILPSGFADLLQFREWGELETQADRYLKRQTTALDALQEFYDAITPRLPAIFALLDSRAPGSLAGPEERLFRMTLGLAEVAQAVETFHQSTVPHMRSPHRVDMRTIGPNGAIL</sequence>
<name>A0A0S3EYQ6_9SPHN</name>
<dbReference type="EMBL" id="CP013264">
    <property type="protein sequence ID" value="ALR20586.1"/>
    <property type="molecule type" value="Genomic_DNA"/>
</dbReference>
<dbReference type="KEGG" id="sbd:ATN00_09980"/>
<evidence type="ECO:0000313" key="1">
    <source>
        <dbReference type="EMBL" id="ALR20586.1"/>
    </source>
</evidence>
<proteinExistence type="predicted"/>
<organism evidence="1 2">
    <name type="scientific">Sphingobium baderi</name>
    <dbReference type="NCBI Taxonomy" id="1332080"/>
    <lineage>
        <taxon>Bacteria</taxon>
        <taxon>Pseudomonadati</taxon>
        <taxon>Pseudomonadota</taxon>
        <taxon>Alphaproteobacteria</taxon>
        <taxon>Sphingomonadales</taxon>
        <taxon>Sphingomonadaceae</taxon>
        <taxon>Sphingobium</taxon>
    </lineage>
</organism>
<protein>
    <submittedName>
        <fullName evidence="1">Uncharacterized protein</fullName>
    </submittedName>
</protein>
<gene>
    <name evidence="1" type="ORF">ATN00_09980</name>
</gene>
<keyword evidence="2" id="KW-1185">Reference proteome</keyword>
<dbReference type="STRING" id="1332080.ATN00_09980"/>
<dbReference type="Proteomes" id="UP000056968">
    <property type="component" value="Chromosome"/>
</dbReference>